<reference evidence="2" key="1">
    <citation type="journal article" date="2019" name="Int. J. Syst. Evol. Microbiol.">
        <title>The Global Catalogue of Microorganisms (GCM) 10K type strain sequencing project: providing services to taxonomists for standard genome sequencing and annotation.</title>
        <authorList>
            <consortium name="The Broad Institute Genomics Platform"/>
            <consortium name="The Broad Institute Genome Sequencing Center for Infectious Disease"/>
            <person name="Wu L."/>
            <person name="Ma J."/>
        </authorList>
    </citation>
    <scope>NUCLEOTIDE SEQUENCE [LARGE SCALE GENOMIC DNA]</scope>
    <source>
        <strain evidence="2">NBRC 113072</strain>
    </source>
</reference>
<accession>A0ABQ6IZB6</accession>
<evidence type="ECO:0000313" key="1">
    <source>
        <dbReference type="EMBL" id="GMA42421.1"/>
    </source>
</evidence>
<organism evidence="1 2">
    <name type="scientific">Mobilicoccus caccae</name>
    <dbReference type="NCBI Taxonomy" id="1859295"/>
    <lineage>
        <taxon>Bacteria</taxon>
        <taxon>Bacillati</taxon>
        <taxon>Actinomycetota</taxon>
        <taxon>Actinomycetes</taxon>
        <taxon>Micrococcales</taxon>
        <taxon>Dermatophilaceae</taxon>
        <taxon>Mobilicoccus</taxon>
    </lineage>
</organism>
<evidence type="ECO:0000313" key="2">
    <source>
        <dbReference type="Proteomes" id="UP001157126"/>
    </source>
</evidence>
<gene>
    <name evidence="1" type="ORF">GCM10025883_44660</name>
</gene>
<comment type="caution">
    <text evidence="1">The sequence shown here is derived from an EMBL/GenBank/DDBJ whole genome shotgun (WGS) entry which is preliminary data.</text>
</comment>
<keyword evidence="2" id="KW-1185">Reference proteome</keyword>
<dbReference type="RefSeq" id="WP_284306037.1">
    <property type="nucleotide sequence ID" value="NZ_BSUO01000002.1"/>
</dbReference>
<dbReference type="EMBL" id="BSUO01000002">
    <property type="protein sequence ID" value="GMA42421.1"/>
    <property type="molecule type" value="Genomic_DNA"/>
</dbReference>
<name>A0ABQ6IZB6_9MICO</name>
<dbReference type="Proteomes" id="UP001157126">
    <property type="component" value="Unassembled WGS sequence"/>
</dbReference>
<protein>
    <submittedName>
        <fullName evidence="1">Uncharacterized protein</fullName>
    </submittedName>
</protein>
<proteinExistence type="predicted"/>
<sequence>MRETDAVTMAIWALNAMVSPMPPSEEEQAAVLAQADDAIRALSTIRATLPIEEHGPVTLPLRLDELRAGDEVLALGSIAYSPPRRVIAELGPIEPGSVVEGVEFAPRPGETTRFVLYPAHVSGQRIVARRG</sequence>